<dbReference type="InterPro" id="IPR043502">
    <property type="entry name" value="DNA/RNA_pol_sf"/>
</dbReference>
<proteinExistence type="predicted"/>
<sequence length="83" mass="9230">MLKAHTKAFGFDGRLGHYPGKAHIRTVDGQVPIAVPMYGASPEKRRVIEAQLDKWFEQGVIEPSVSPWGAPVVIAYRNGKPRF</sequence>
<dbReference type="Gene3D" id="3.10.10.10">
    <property type="entry name" value="HIV Type 1 Reverse Transcriptase, subunit A, domain 1"/>
    <property type="match status" value="1"/>
</dbReference>
<reference evidence="1 2" key="1">
    <citation type="submission" date="2014-04" db="EMBL/GenBank/DDBJ databases">
        <authorList>
            <consortium name="DOE Joint Genome Institute"/>
            <person name="Kuo A."/>
            <person name="Gay G."/>
            <person name="Dore J."/>
            <person name="Kohler A."/>
            <person name="Nagy L.G."/>
            <person name="Floudas D."/>
            <person name="Copeland A."/>
            <person name="Barry K.W."/>
            <person name="Cichocki N."/>
            <person name="Veneault-Fourrey C."/>
            <person name="LaButti K."/>
            <person name="Lindquist E.A."/>
            <person name="Lipzen A."/>
            <person name="Lundell T."/>
            <person name="Morin E."/>
            <person name="Murat C."/>
            <person name="Sun H."/>
            <person name="Tunlid A."/>
            <person name="Henrissat B."/>
            <person name="Grigoriev I.V."/>
            <person name="Hibbett D.S."/>
            <person name="Martin F."/>
            <person name="Nordberg H.P."/>
            <person name="Cantor M.N."/>
            <person name="Hua S.X."/>
        </authorList>
    </citation>
    <scope>NUCLEOTIDE SEQUENCE [LARGE SCALE GENOMIC DNA]</scope>
    <source>
        <strain evidence="2">h7</strain>
    </source>
</reference>
<dbReference type="HOGENOM" id="CLU_165193_1_0_1"/>
<dbReference type="Proteomes" id="UP000053424">
    <property type="component" value="Unassembled WGS sequence"/>
</dbReference>
<reference evidence="2" key="2">
    <citation type="submission" date="2015-01" db="EMBL/GenBank/DDBJ databases">
        <title>Evolutionary Origins and Diversification of the Mycorrhizal Mutualists.</title>
        <authorList>
            <consortium name="DOE Joint Genome Institute"/>
            <consortium name="Mycorrhizal Genomics Consortium"/>
            <person name="Kohler A."/>
            <person name="Kuo A."/>
            <person name="Nagy L.G."/>
            <person name="Floudas D."/>
            <person name="Copeland A."/>
            <person name="Barry K.W."/>
            <person name="Cichocki N."/>
            <person name="Veneault-Fourrey C."/>
            <person name="LaButti K."/>
            <person name="Lindquist E.A."/>
            <person name="Lipzen A."/>
            <person name="Lundell T."/>
            <person name="Morin E."/>
            <person name="Murat C."/>
            <person name="Riley R."/>
            <person name="Ohm R."/>
            <person name="Sun H."/>
            <person name="Tunlid A."/>
            <person name="Henrissat B."/>
            <person name="Grigoriev I.V."/>
            <person name="Hibbett D.S."/>
            <person name="Martin F."/>
        </authorList>
    </citation>
    <scope>NUCLEOTIDE SEQUENCE [LARGE SCALE GENOMIC DNA]</scope>
    <source>
        <strain evidence="2">h7</strain>
    </source>
</reference>
<dbReference type="EMBL" id="KN831935">
    <property type="protein sequence ID" value="KIM34580.1"/>
    <property type="molecule type" value="Genomic_DNA"/>
</dbReference>
<dbReference type="SUPFAM" id="SSF56672">
    <property type="entry name" value="DNA/RNA polymerases"/>
    <property type="match status" value="1"/>
</dbReference>
<evidence type="ECO:0000313" key="1">
    <source>
        <dbReference type="EMBL" id="KIM34580.1"/>
    </source>
</evidence>
<dbReference type="AlphaFoldDB" id="A0A0C3BCN9"/>
<dbReference type="STRING" id="686832.A0A0C3BCN9"/>
<dbReference type="OrthoDB" id="6776860at2759"/>
<evidence type="ECO:0008006" key="3">
    <source>
        <dbReference type="Google" id="ProtNLM"/>
    </source>
</evidence>
<accession>A0A0C3BCN9</accession>
<name>A0A0C3BCN9_HEBCY</name>
<organism evidence="1 2">
    <name type="scientific">Hebeloma cylindrosporum</name>
    <dbReference type="NCBI Taxonomy" id="76867"/>
    <lineage>
        <taxon>Eukaryota</taxon>
        <taxon>Fungi</taxon>
        <taxon>Dikarya</taxon>
        <taxon>Basidiomycota</taxon>
        <taxon>Agaricomycotina</taxon>
        <taxon>Agaricomycetes</taxon>
        <taxon>Agaricomycetidae</taxon>
        <taxon>Agaricales</taxon>
        <taxon>Agaricineae</taxon>
        <taxon>Hymenogastraceae</taxon>
        <taxon>Hebeloma</taxon>
    </lineage>
</organism>
<keyword evidence="2" id="KW-1185">Reference proteome</keyword>
<gene>
    <name evidence="1" type="ORF">M413DRAFT_34781</name>
</gene>
<feature type="non-terminal residue" evidence="1">
    <location>
        <position position="83"/>
    </location>
</feature>
<protein>
    <recommendedName>
        <fullName evidence="3">Reverse transcriptase domain-containing protein</fullName>
    </recommendedName>
</protein>
<evidence type="ECO:0000313" key="2">
    <source>
        <dbReference type="Proteomes" id="UP000053424"/>
    </source>
</evidence>